<gene>
    <name evidence="1" type="ORF">Hyperionvirus21_16</name>
</gene>
<dbReference type="EMBL" id="MK072403">
    <property type="protein sequence ID" value="AYV84282.1"/>
    <property type="molecule type" value="Genomic_DNA"/>
</dbReference>
<reference evidence="1" key="1">
    <citation type="submission" date="2018-10" db="EMBL/GenBank/DDBJ databases">
        <title>Hidden diversity of soil giant viruses.</title>
        <authorList>
            <person name="Schulz F."/>
            <person name="Alteio L."/>
            <person name="Goudeau D."/>
            <person name="Ryan E.M."/>
            <person name="Malmstrom R.R."/>
            <person name="Blanchard J."/>
            <person name="Woyke T."/>
        </authorList>
    </citation>
    <scope>NUCLEOTIDE SEQUENCE</scope>
    <source>
        <strain evidence="1">HYV1</strain>
    </source>
</reference>
<evidence type="ECO:0000313" key="1">
    <source>
        <dbReference type="EMBL" id="AYV84282.1"/>
    </source>
</evidence>
<organism evidence="1">
    <name type="scientific">Hyperionvirus sp</name>
    <dbReference type="NCBI Taxonomy" id="2487770"/>
    <lineage>
        <taxon>Viruses</taxon>
        <taxon>Varidnaviria</taxon>
        <taxon>Bamfordvirae</taxon>
        <taxon>Nucleocytoviricota</taxon>
        <taxon>Megaviricetes</taxon>
        <taxon>Imitervirales</taxon>
        <taxon>Mimiviridae</taxon>
        <taxon>Klosneuvirinae</taxon>
    </lineage>
</organism>
<accession>A0A3G5AAY2</accession>
<name>A0A3G5AAY2_9VIRU</name>
<proteinExistence type="predicted"/>
<sequence>MSSINPKKLAIYYSYPSLINGAGGNISLAAAAFSVYHLVVFGDGLESPTHPDNANTIAIIADPSMTSTQVFGYIDSTQTLDVIQGKIDQWAVMGVKGIFLDKFGYDFGLTRESQREIVWSVHSRGSGLKAFVNAFNPDDVFSPAVVPINNPSGLVTRVGPNDWYLAESFAVINGVYDDNDLDSNGIKDFQDKAIKMTAYNATYSTNMAAVATLGAATFSQDLADYSYFSAVLNSFNAWGFGEQYYSAATALLPFRTRKTFYGQRFTNSISITGGVMQHQTNIGINIDTNAHTVNVLLI</sequence>
<protein>
    <submittedName>
        <fullName evidence="1">Uncharacterized protein</fullName>
    </submittedName>
</protein>